<proteinExistence type="predicted"/>
<dbReference type="InterPro" id="IPR011112">
    <property type="entry name" value="Rho-like_N"/>
</dbReference>
<reference evidence="2 3" key="1">
    <citation type="submission" date="2016-04" db="EMBL/GenBank/DDBJ databases">
        <title>First whole genome shotgun sequence of the bacterium Enteractinococcus sp. strain UASWS1574.</title>
        <authorList>
            <person name="Crovadore J."/>
            <person name="Chablais R."/>
            <person name="Lefort F."/>
        </authorList>
    </citation>
    <scope>NUCLEOTIDE SEQUENCE [LARGE SCALE GENOMIC DNA]</scope>
    <source>
        <strain evidence="2 3">UASWS1574</strain>
    </source>
</reference>
<dbReference type="Pfam" id="PF07498">
    <property type="entry name" value="Rho_N"/>
    <property type="match status" value="1"/>
</dbReference>
<dbReference type="SUPFAM" id="SSF68912">
    <property type="entry name" value="Rho N-terminal domain-like"/>
    <property type="match status" value="1"/>
</dbReference>
<evidence type="ECO:0000259" key="1">
    <source>
        <dbReference type="SMART" id="SM00959"/>
    </source>
</evidence>
<dbReference type="Proteomes" id="UP000078292">
    <property type="component" value="Unassembled WGS sequence"/>
</dbReference>
<evidence type="ECO:0000313" key="2">
    <source>
        <dbReference type="EMBL" id="OAV60270.1"/>
    </source>
</evidence>
<sequence length="144" mass="15514">MTSSEQSKRSSRVGKLFGLAALAVAGVILGTYAANMIRKDRKHENLWGQLPADTQIPEELASGDNLDDADLEEAVTTSAITHDVAGHDIEEQSEPAVGMALEARTVEELYELAKQHDIPGRSNMRKAELVESLRDAGVSEVSGQ</sequence>
<dbReference type="InterPro" id="IPR036269">
    <property type="entry name" value="Rho_N_sf"/>
</dbReference>
<accession>A0A1B7LYA6</accession>
<dbReference type="EMBL" id="LXEY01000020">
    <property type="protein sequence ID" value="OAV60270.1"/>
    <property type="molecule type" value="Genomic_DNA"/>
</dbReference>
<dbReference type="RefSeq" id="WP_043056792.1">
    <property type="nucleotide sequence ID" value="NZ_LXEY01000020.1"/>
</dbReference>
<protein>
    <recommendedName>
        <fullName evidence="1">Rho termination factor-like N-terminal domain-containing protein</fullName>
    </recommendedName>
</protein>
<dbReference type="Gene3D" id="1.10.720.10">
    <property type="match status" value="1"/>
</dbReference>
<organism evidence="2 3">
    <name type="scientific">Enteractinococcus helveticum</name>
    <dbReference type="NCBI Taxonomy" id="1837282"/>
    <lineage>
        <taxon>Bacteria</taxon>
        <taxon>Bacillati</taxon>
        <taxon>Actinomycetota</taxon>
        <taxon>Actinomycetes</taxon>
        <taxon>Micrococcales</taxon>
        <taxon>Micrococcaceae</taxon>
    </lineage>
</organism>
<dbReference type="SMART" id="SM00959">
    <property type="entry name" value="Rho_N"/>
    <property type="match status" value="1"/>
</dbReference>
<dbReference type="AlphaFoldDB" id="A0A1B7LYA6"/>
<gene>
    <name evidence="2" type="ORF">A6F49_12920</name>
</gene>
<feature type="domain" description="Rho termination factor-like N-terminal" evidence="1">
    <location>
        <begin position="100"/>
        <end position="142"/>
    </location>
</feature>
<keyword evidence="3" id="KW-1185">Reference proteome</keyword>
<dbReference type="GO" id="GO:0006353">
    <property type="term" value="P:DNA-templated transcription termination"/>
    <property type="evidence" value="ECO:0007669"/>
    <property type="project" value="InterPro"/>
</dbReference>
<evidence type="ECO:0000313" key="3">
    <source>
        <dbReference type="Proteomes" id="UP000078292"/>
    </source>
</evidence>
<dbReference type="STRING" id="1837282.A6F49_12920"/>
<name>A0A1B7LYA6_9MICC</name>
<comment type="caution">
    <text evidence="2">The sequence shown here is derived from an EMBL/GenBank/DDBJ whole genome shotgun (WGS) entry which is preliminary data.</text>
</comment>